<evidence type="ECO:0000256" key="3">
    <source>
        <dbReference type="ARBA" id="ARBA00022722"/>
    </source>
</evidence>
<evidence type="ECO:0000256" key="9">
    <source>
        <dbReference type="ARBA" id="ARBA00023204"/>
    </source>
</evidence>
<feature type="compositionally biased region" description="Low complexity" evidence="13">
    <location>
        <begin position="504"/>
        <end position="516"/>
    </location>
</feature>
<name>A0A4Z1EAP5_9HELO</name>
<evidence type="ECO:0000256" key="12">
    <source>
        <dbReference type="ARBA" id="ARBA00042677"/>
    </source>
</evidence>
<keyword evidence="8" id="KW-0233">DNA recombination</keyword>
<feature type="compositionally biased region" description="Acidic residues" evidence="13">
    <location>
        <begin position="1025"/>
        <end position="1040"/>
    </location>
</feature>
<comment type="similarity">
    <text evidence="2">Belongs to the DNA repair metallo-beta-lactamase (DRMBL) family.</text>
</comment>
<evidence type="ECO:0000256" key="7">
    <source>
        <dbReference type="ARBA" id="ARBA00022839"/>
    </source>
</evidence>
<accession>A0A4Z1EAP5</accession>
<dbReference type="SUPFAM" id="SSF56281">
    <property type="entry name" value="Metallo-hydrolase/oxidoreductase"/>
    <property type="match status" value="1"/>
</dbReference>
<feature type="region of interest" description="Disordered" evidence="13">
    <location>
        <begin position="1023"/>
        <end position="1043"/>
    </location>
</feature>
<keyword evidence="10" id="KW-0539">Nucleus</keyword>
<evidence type="ECO:0000256" key="6">
    <source>
        <dbReference type="ARBA" id="ARBA00022801"/>
    </source>
</evidence>
<dbReference type="Gene3D" id="3.60.15.10">
    <property type="entry name" value="Ribonuclease Z/Hydroxyacylglutathione hydrolase-like"/>
    <property type="match status" value="1"/>
</dbReference>
<dbReference type="Proteomes" id="UP000297777">
    <property type="component" value="Unassembled WGS sequence"/>
</dbReference>
<feature type="region of interest" description="Disordered" evidence="13">
    <location>
        <begin position="502"/>
        <end position="521"/>
    </location>
</feature>
<feature type="region of interest" description="Disordered" evidence="13">
    <location>
        <begin position="583"/>
        <end position="638"/>
    </location>
</feature>
<keyword evidence="5" id="KW-0227">DNA damage</keyword>
<evidence type="ECO:0000256" key="5">
    <source>
        <dbReference type="ARBA" id="ARBA00022763"/>
    </source>
</evidence>
<keyword evidence="4" id="KW-0255">Endonuclease</keyword>
<feature type="region of interest" description="Disordered" evidence="13">
    <location>
        <begin position="1073"/>
        <end position="1094"/>
    </location>
</feature>
<dbReference type="GO" id="GO:0006310">
    <property type="term" value="P:DNA recombination"/>
    <property type="evidence" value="ECO:0007669"/>
    <property type="project" value="UniProtKB-KW"/>
</dbReference>
<dbReference type="InterPro" id="IPR011084">
    <property type="entry name" value="DRMBL"/>
</dbReference>
<dbReference type="OrthoDB" id="5561659at2759"/>
<dbReference type="Pfam" id="PF23023">
    <property type="entry name" value="Anti-Pycsar_Apyc1"/>
    <property type="match status" value="1"/>
</dbReference>
<proteinExistence type="inferred from homology"/>
<dbReference type="GO" id="GO:0036297">
    <property type="term" value="P:interstrand cross-link repair"/>
    <property type="evidence" value="ECO:0007669"/>
    <property type="project" value="TreeGrafter"/>
</dbReference>
<evidence type="ECO:0000256" key="10">
    <source>
        <dbReference type="ARBA" id="ARBA00023242"/>
    </source>
</evidence>
<comment type="caution">
    <text evidence="15">The sequence shown here is derived from an EMBL/GenBank/DDBJ whole genome shotgun (WGS) entry which is preliminary data.</text>
</comment>
<evidence type="ECO:0000259" key="14">
    <source>
        <dbReference type="Pfam" id="PF07522"/>
    </source>
</evidence>
<dbReference type="GO" id="GO:0000723">
    <property type="term" value="P:telomere maintenance"/>
    <property type="evidence" value="ECO:0007669"/>
    <property type="project" value="TreeGrafter"/>
</dbReference>
<keyword evidence="16" id="KW-1185">Reference proteome</keyword>
<keyword evidence="3" id="KW-0540">Nuclease</keyword>
<protein>
    <recommendedName>
        <fullName evidence="11">Protein artemis</fullName>
    </recommendedName>
    <alternativeName>
        <fullName evidence="12">DNA cross-link repair 1C protein</fullName>
    </alternativeName>
</protein>
<dbReference type="Pfam" id="PF07522">
    <property type="entry name" value="DRMBL"/>
    <property type="match status" value="1"/>
</dbReference>
<evidence type="ECO:0000256" key="4">
    <source>
        <dbReference type="ARBA" id="ARBA00022759"/>
    </source>
</evidence>
<evidence type="ECO:0000313" key="15">
    <source>
        <dbReference type="EMBL" id="TGO09315.1"/>
    </source>
</evidence>
<feature type="domain" description="DNA repair metallo-beta-lactamase" evidence="14">
    <location>
        <begin position="427"/>
        <end position="457"/>
    </location>
</feature>
<keyword evidence="6" id="KW-0378">Hydrolase</keyword>
<organism evidence="15 16">
    <name type="scientific">Botrytis tulipae</name>
    <dbReference type="NCBI Taxonomy" id="87230"/>
    <lineage>
        <taxon>Eukaryota</taxon>
        <taxon>Fungi</taxon>
        <taxon>Dikarya</taxon>
        <taxon>Ascomycota</taxon>
        <taxon>Pezizomycotina</taxon>
        <taxon>Leotiomycetes</taxon>
        <taxon>Helotiales</taxon>
        <taxon>Sclerotiniaceae</taxon>
        <taxon>Botrytis</taxon>
    </lineage>
</organism>
<feature type="region of interest" description="Disordered" evidence="13">
    <location>
        <begin position="531"/>
        <end position="550"/>
    </location>
</feature>
<evidence type="ECO:0000313" key="16">
    <source>
        <dbReference type="Proteomes" id="UP000297777"/>
    </source>
</evidence>
<feature type="region of interest" description="Disordered" evidence="13">
    <location>
        <begin position="963"/>
        <end position="986"/>
    </location>
</feature>
<comment type="subcellular location">
    <subcellularLocation>
        <location evidence="1">Nucleus</location>
    </subcellularLocation>
</comment>
<evidence type="ECO:0000256" key="13">
    <source>
        <dbReference type="SAM" id="MobiDB-lite"/>
    </source>
</evidence>
<dbReference type="AlphaFoldDB" id="A0A4Z1EAP5"/>
<evidence type="ECO:0000256" key="8">
    <source>
        <dbReference type="ARBA" id="ARBA00023172"/>
    </source>
</evidence>
<evidence type="ECO:0000256" key="2">
    <source>
        <dbReference type="ARBA" id="ARBA00010304"/>
    </source>
</evidence>
<evidence type="ECO:0000256" key="11">
    <source>
        <dbReference type="ARBA" id="ARBA00039759"/>
    </source>
</evidence>
<keyword evidence="9" id="KW-0234">DNA repair</keyword>
<dbReference type="PANTHER" id="PTHR23240">
    <property type="entry name" value="DNA CROSS-LINK REPAIR PROTEIN PSO2/SNM1-RELATED"/>
    <property type="match status" value="1"/>
</dbReference>
<sequence>MSTFGGYMPEFPDIRVDHFRQIIGRTAPLACFLSHVHSDHLEGLDNDRIKLPFVYCSAATREILLRLEKRRDRLNLAQGILEKEKRTYKHLKSVLKPIPLETPTLIELAPKNEVRVTLFGANHCTGAVMFLFEKEKTAVLYTGDIRSEPWFVNNLTRNPFLIEYTSGMKTLDCIYLDTSNTGPLAFPTKADGLKEMIEKVRKYPPNTKFHFSAWTFGYEEVWAALSRTLDSQIHVDRYKYKLYQSLRQDGSDGQSRFLAPEGPVLVGCIVGNGPKEGCLTTDKSVRIHSCEKGMGCSAYGEDDIVLIRPFIARGPDGVEIAEVGIGGGWGDLVPSYEVAMDFDDVKEFLETVFAETDQPIIEDIRRMLLAELISTKGAISLDGMQFGSDTISLKGLGESLLRKLAQKSTVIPDKKRDSVPENGLPKVITFPYSRHSSYAELCHLVEIFKPKDVYPCTVDEEEWHEGLSMKTLFGDHCSASIFRHDSEMRGLVAIRVAEMAMTPSQQTQTTTASKSSPMSTGHFEELTLTAARLDNESGPSTPTEGTTRIGRQSMSNWSQELASSSPVPLPQISAISFKQIPRSVDTNSDLSSSRQASQRRAAADMISPPPLKRVRLSEDSQVSDPTSSKSPTPPKSVMDVEQQIVESSAELSGDNVDLIAPLKILMERLGNVPALVEQTRKALLELNTGELDVEAYIAQDLPTMDSIHTQIDQLVPPPILSALSASMQSLSHKVVADFMELRDHVGLYAYLEIEVGLYIRRQLTQLQHLTEEFKHIKLYLDQSPSQRKSWRSNISLESMSQVFTLEANSDAHTMDHQDMSTPTDENELAANGTTENDENVFSTLSEEEDLHGDENFPFYDPIDRIIRCGDCGHEIWEDTAGRIDSTLGFCTGCGNGINPFYEDADFPGKIPRIYEDEYGSEADEERARVLIGDTHLDYQSSAYDTQDEDSELVSKEDYEVDSFIDNSEVLESDPESETSDSESEAEVDYKSAFKKLQANFDLLMNDYCELADEFDDFRHEMLGTSEEEDDGDREDNDEEEGVRRDELGAHVVDVLVKQGELLVEDVLVSSFTSVSGEDGEGDVGGDEFRDEKLEENEARIVEVISITSSDPRGESMEL</sequence>
<evidence type="ECO:0000256" key="1">
    <source>
        <dbReference type="ARBA" id="ARBA00004123"/>
    </source>
</evidence>
<feature type="compositionally biased region" description="Low complexity" evidence="13">
    <location>
        <begin position="591"/>
        <end position="600"/>
    </location>
</feature>
<gene>
    <name evidence="15" type="ORF">BTUL_0170g00050</name>
</gene>
<dbReference type="GO" id="GO:0004519">
    <property type="term" value="F:endonuclease activity"/>
    <property type="evidence" value="ECO:0007669"/>
    <property type="project" value="UniProtKB-KW"/>
</dbReference>
<keyword evidence="7" id="KW-0269">Exonuclease</keyword>
<dbReference type="PANTHER" id="PTHR23240:SF8">
    <property type="entry name" value="PROTEIN ARTEMIS"/>
    <property type="match status" value="1"/>
</dbReference>
<dbReference type="GO" id="GO:0005634">
    <property type="term" value="C:nucleus"/>
    <property type="evidence" value="ECO:0007669"/>
    <property type="project" value="UniProtKB-SubCell"/>
</dbReference>
<reference evidence="15 16" key="1">
    <citation type="submission" date="2017-12" db="EMBL/GenBank/DDBJ databases">
        <title>Comparative genomics of Botrytis spp.</title>
        <authorList>
            <person name="Valero-Jimenez C.A."/>
            <person name="Tapia P."/>
            <person name="Veloso J."/>
            <person name="Silva-Moreno E."/>
            <person name="Staats M."/>
            <person name="Valdes J.H."/>
            <person name="Van Kan J.A.L."/>
        </authorList>
    </citation>
    <scope>NUCLEOTIDE SEQUENCE [LARGE SCALE GENOMIC DNA]</scope>
    <source>
        <strain evidence="15 16">Bt9001</strain>
    </source>
</reference>
<dbReference type="EMBL" id="PQXH01000170">
    <property type="protein sequence ID" value="TGO09315.1"/>
    <property type="molecule type" value="Genomic_DNA"/>
</dbReference>
<feature type="compositionally biased region" description="Polar residues" evidence="13">
    <location>
        <begin position="537"/>
        <end position="550"/>
    </location>
</feature>
<dbReference type="InterPro" id="IPR036866">
    <property type="entry name" value="RibonucZ/Hydroxyglut_hydro"/>
</dbReference>
<dbReference type="GO" id="GO:0003684">
    <property type="term" value="F:damaged DNA binding"/>
    <property type="evidence" value="ECO:0007669"/>
    <property type="project" value="TreeGrafter"/>
</dbReference>
<dbReference type="GO" id="GO:0006303">
    <property type="term" value="P:double-strand break repair via nonhomologous end joining"/>
    <property type="evidence" value="ECO:0007669"/>
    <property type="project" value="TreeGrafter"/>
</dbReference>
<dbReference type="GO" id="GO:0035312">
    <property type="term" value="F:5'-3' DNA exonuclease activity"/>
    <property type="evidence" value="ECO:0007669"/>
    <property type="project" value="TreeGrafter"/>
</dbReference>